<dbReference type="InParanoid" id="A0A263D0A9"/>
<feature type="region of interest" description="Disordered" evidence="1">
    <location>
        <begin position="147"/>
        <end position="166"/>
    </location>
</feature>
<proteinExistence type="predicted"/>
<dbReference type="AlphaFoldDB" id="A0A263D0A9"/>
<keyword evidence="2" id="KW-1133">Transmembrane helix</keyword>
<evidence type="ECO:0000256" key="1">
    <source>
        <dbReference type="SAM" id="MobiDB-lite"/>
    </source>
</evidence>
<dbReference type="PROSITE" id="PS51178">
    <property type="entry name" value="PASTA"/>
    <property type="match status" value="1"/>
</dbReference>
<dbReference type="InterPro" id="IPR005543">
    <property type="entry name" value="PASTA_dom"/>
</dbReference>
<feature type="region of interest" description="Disordered" evidence="1">
    <location>
        <begin position="44"/>
        <end position="91"/>
    </location>
</feature>
<evidence type="ECO:0000256" key="2">
    <source>
        <dbReference type="SAM" id="Phobius"/>
    </source>
</evidence>
<evidence type="ECO:0000259" key="3">
    <source>
        <dbReference type="PROSITE" id="PS51178"/>
    </source>
</evidence>
<dbReference type="CDD" id="cd06577">
    <property type="entry name" value="PASTA_pknB"/>
    <property type="match status" value="1"/>
</dbReference>
<dbReference type="Proteomes" id="UP000242444">
    <property type="component" value="Unassembled WGS sequence"/>
</dbReference>
<keyword evidence="5" id="KW-1185">Reference proteome</keyword>
<dbReference type="Gene3D" id="3.30.10.20">
    <property type="match status" value="1"/>
</dbReference>
<evidence type="ECO:0000313" key="4">
    <source>
        <dbReference type="EMBL" id="OZM71862.1"/>
    </source>
</evidence>
<dbReference type="Pfam" id="PF03793">
    <property type="entry name" value="PASTA"/>
    <property type="match status" value="1"/>
</dbReference>
<dbReference type="EMBL" id="NKYE01000010">
    <property type="protein sequence ID" value="OZM71862.1"/>
    <property type="molecule type" value="Genomic_DNA"/>
</dbReference>
<name>A0A263D0A9_9PSEU</name>
<feature type="transmembrane region" description="Helical" evidence="2">
    <location>
        <begin position="20"/>
        <end position="39"/>
    </location>
</feature>
<dbReference type="SMART" id="SM00740">
    <property type="entry name" value="PASTA"/>
    <property type="match status" value="1"/>
</dbReference>
<feature type="compositionally biased region" description="Low complexity" evidence="1">
    <location>
        <begin position="57"/>
        <end position="84"/>
    </location>
</feature>
<keyword evidence="2" id="KW-0812">Transmembrane</keyword>
<feature type="domain" description="PASTA" evidence="3">
    <location>
        <begin position="90"/>
        <end position="162"/>
    </location>
</feature>
<comment type="caution">
    <text evidence="4">The sequence shown here is derived from an EMBL/GenBank/DDBJ whole genome shotgun (WGS) entry which is preliminary data.</text>
</comment>
<evidence type="ECO:0000313" key="5">
    <source>
        <dbReference type="Proteomes" id="UP000242444"/>
    </source>
</evidence>
<gene>
    <name evidence="4" type="ORF">CFN78_17035</name>
</gene>
<keyword evidence="2" id="KW-0472">Membrane</keyword>
<sequence>MSMQTVTPPAQSSRSVRGRWPWLAVTTTMALLLIAGFSGGRVDAGHAGSPPPPPAPVAASTLPTAVPAGQAATAGPAATASARPAPREPLPASGIVPDVVGMNYRAAQETLWEAGFRRLVSEDVTGQRRLLVWSDGWRVVAQSAEAGSAMDTTTPVTLSADRADLR</sequence>
<reference evidence="4 5" key="1">
    <citation type="submission" date="2017-07" db="EMBL/GenBank/DDBJ databases">
        <title>Amycolatopsis antarcticus sp. nov., isolated from the surface of an Antarcticus brown macroalga.</title>
        <authorList>
            <person name="Wang J."/>
            <person name="Leiva S."/>
            <person name="Huang J."/>
            <person name="Huang Y."/>
        </authorList>
    </citation>
    <scope>NUCLEOTIDE SEQUENCE [LARGE SCALE GENOMIC DNA]</scope>
    <source>
        <strain evidence="4 5">AU-G6</strain>
    </source>
</reference>
<dbReference type="OrthoDB" id="4335972at2"/>
<dbReference type="RefSeq" id="WP_094863819.1">
    <property type="nucleotide sequence ID" value="NZ_NKYE01000010.1"/>
</dbReference>
<organism evidence="4 5">
    <name type="scientific">Amycolatopsis antarctica</name>
    <dbReference type="NCBI Taxonomy" id="1854586"/>
    <lineage>
        <taxon>Bacteria</taxon>
        <taxon>Bacillati</taxon>
        <taxon>Actinomycetota</taxon>
        <taxon>Actinomycetes</taxon>
        <taxon>Pseudonocardiales</taxon>
        <taxon>Pseudonocardiaceae</taxon>
        <taxon>Amycolatopsis</taxon>
    </lineage>
</organism>
<accession>A0A263D0A9</accession>
<protein>
    <recommendedName>
        <fullName evidence="3">PASTA domain-containing protein</fullName>
    </recommendedName>
</protein>